<keyword evidence="1" id="KW-0812">Transmembrane</keyword>
<dbReference type="Proteomes" id="UP000198287">
    <property type="component" value="Unassembled WGS sequence"/>
</dbReference>
<dbReference type="OrthoDB" id="8298634at2759"/>
<sequence>MSHFRHNYFNDDFGTGTISFILDKLNETRHRFQQNYECPEINLISLSPRYTSPCLIFLIDDYALTWYTDMDTLLQGISFANLDPQFILVHTFWSASEFLTVFGRHTYWLSSTFLLGHEPSRTLFRICISCWGPIPISLNLPHIDRHSLRIVPPLEKSNAFILHREGPPPPYRKDMTSCSFRPYWGLQTWFETCTVYVLSTHLNYSLVPQRRRQPRLAYVSFGESAGKDFYESRFLSRGVVKFRMLNHATLSLEFVLVLHTGKVGNLDFLKLLEPLDFWIWTGLGIGFLITVILLCGISDVKWNIGDTLFTVFSVLLDQSQHAPGEGKARNGILNKATILVTTWTLTLSIISTCYKGDLFSYFITETPPTTPDTIEDVVKTADLAQGDDKYAKFYARLADHALLLKGRVNFVLNNITRNVPIDTDRGLVKLPQTFASLSDKRLSDRMKTLMKTLSWNTEYSVQEKKQMGRNPFVNRVHWYRDNNEYTGIVKICSSKLWESGIYENWRKNHDLYGTVRMLQVRDEFNNVKRRWFNYYGLVVMSEGRSVYLWPGRIG</sequence>
<feature type="transmembrane region" description="Helical" evidence="1">
    <location>
        <begin position="277"/>
        <end position="297"/>
    </location>
</feature>
<dbReference type="EMBL" id="LNIX01000013">
    <property type="protein sequence ID" value="OXA47268.1"/>
    <property type="molecule type" value="Genomic_DNA"/>
</dbReference>
<organism evidence="2 3">
    <name type="scientific">Folsomia candida</name>
    <name type="common">Springtail</name>
    <dbReference type="NCBI Taxonomy" id="158441"/>
    <lineage>
        <taxon>Eukaryota</taxon>
        <taxon>Metazoa</taxon>
        <taxon>Ecdysozoa</taxon>
        <taxon>Arthropoda</taxon>
        <taxon>Hexapoda</taxon>
        <taxon>Collembola</taxon>
        <taxon>Entomobryomorpha</taxon>
        <taxon>Isotomoidea</taxon>
        <taxon>Isotomidae</taxon>
        <taxon>Proisotominae</taxon>
        <taxon>Folsomia</taxon>
    </lineage>
</organism>
<evidence type="ECO:0000313" key="2">
    <source>
        <dbReference type="EMBL" id="OXA47268.1"/>
    </source>
</evidence>
<evidence type="ECO:0000313" key="3">
    <source>
        <dbReference type="Proteomes" id="UP000198287"/>
    </source>
</evidence>
<accession>A0A226DQG7</accession>
<name>A0A226DQG7_FOLCA</name>
<keyword evidence="3" id="KW-1185">Reference proteome</keyword>
<dbReference type="AlphaFoldDB" id="A0A226DQG7"/>
<proteinExistence type="predicted"/>
<dbReference type="Gene3D" id="1.10.287.70">
    <property type="match status" value="1"/>
</dbReference>
<keyword evidence="1" id="KW-1133">Transmembrane helix</keyword>
<reference evidence="2 3" key="1">
    <citation type="submission" date="2015-12" db="EMBL/GenBank/DDBJ databases">
        <title>The genome of Folsomia candida.</title>
        <authorList>
            <person name="Faddeeva A."/>
            <person name="Derks M.F."/>
            <person name="Anvar Y."/>
            <person name="Smit S."/>
            <person name="Van Straalen N."/>
            <person name="Roelofs D."/>
        </authorList>
    </citation>
    <scope>NUCLEOTIDE SEQUENCE [LARGE SCALE GENOMIC DNA]</scope>
    <source>
        <strain evidence="2 3">VU population</strain>
        <tissue evidence="2">Whole body</tissue>
    </source>
</reference>
<keyword evidence="1" id="KW-0472">Membrane</keyword>
<protein>
    <submittedName>
        <fullName evidence="2">Uncharacterized protein</fullName>
    </submittedName>
</protein>
<comment type="caution">
    <text evidence="2">The sequence shown here is derived from an EMBL/GenBank/DDBJ whole genome shotgun (WGS) entry which is preliminary data.</text>
</comment>
<gene>
    <name evidence="2" type="ORF">Fcan01_17785</name>
</gene>
<evidence type="ECO:0000256" key="1">
    <source>
        <dbReference type="SAM" id="Phobius"/>
    </source>
</evidence>